<protein>
    <submittedName>
        <fullName evidence="2">Uncharacterized protein</fullName>
    </submittedName>
</protein>
<name>A0AA40SYR2_9NOST</name>
<evidence type="ECO:0000256" key="1">
    <source>
        <dbReference type="SAM" id="Coils"/>
    </source>
</evidence>
<organism evidence="2 3">
    <name type="scientific">Komarekiella delphini-convector SJRDD-AB1</name>
    <dbReference type="NCBI Taxonomy" id="2593771"/>
    <lineage>
        <taxon>Bacteria</taxon>
        <taxon>Bacillati</taxon>
        <taxon>Cyanobacteriota</taxon>
        <taxon>Cyanophyceae</taxon>
        <taxon>Nostocales</taxon>
        <taxon>Nostocaceae</taxon>
        <taxon>Komarekiella</taxon>
        <taxon>Komarekiella delphini-convector</taxon>
    </lineage>
</organism>
<gene>
    <name evidence="2" type="ORF">FNW02_18260</name>
</gene>
<evidence type="ECO:0000313" key="2">
    <source>
        <dbReference type="EMBL" id="MBD6617721.1"/>
    </source>
</evidence>
<dbReference type="Proteomes" id="UP001165986">
    <property type="component" value="Unassembled WGS sequence"/>
</dbReference>
<accession>A0AA40SYR2</accession>
<keyword evidence="1" id="KW-0175">Coiled coil</keyword>
<keyword evidence="3" id="KW-1185">Reference proteome</keyword>
<proteinExistence type="predicted"/>
<reference evidence="2" key="1">
    <citation type="submission" date="2019-07" db="EMBL/GenBank/DDBJ databases">
        <title>Toxilogical consequences of a new and cryptic species of cyanobacteria (Komarekiella delphini-convector) recovered from the epidermis of a bottlenose dolphin and 1500 ft. in the air.</title>
        <authorList>
            <person name="Brown A.O."/>
            <person name="Dvorak P."/>
            <person name="Villanueva C.D."/>
            <person name="Foss A.J."/>
            <person name="Garvey A.D."/>
            <person name="Gibson Q.A."/>
            <person name="Johansen J.R."/>
            <person name="Casamatta D.A."/>
        </authorList>
    </citation>
    <scope>NUCLEOTIDE SEQUENCE</scope>
    <source>
        <strain evidence="2">SJRDD-AB1</strain>
    </source>
</reference>
<evidence type="ECO:0000313" key="3">
    <source>
        <dbReference type="Proteomes" id="UP001165986"/>
    </source>
</evidence>
<dbReference type="AlphaFoldDB" id="A0AA40SYR2"/>
<dbReference type="RefSeq" id="WP_191758936.1">
    <property type="nucleotide sequence ID" value="NZ_VJXY01000019.1"/>
</dbReference>
<comment type="caution">
    <text evidence="2">The sequence shown here is derived from an EMBL/GenBank/DDBJ whole genome shotgun (WGS) entry which is preliminary data.</text>
</comment>
<dbReference type="EMBL" id="VJXY01000019">
    <property type="protein sequence ID" value="MBD6617721.1"/>
    <property type="molecule type" value="Genomic_DNA"/>
</dbReference>
<feature type="coiled-coil region" evidence="1">
    <location>
        <begin position="66"/>
        <end position="100"/>
    </location>
</feature>
<sequence length="114" mass="13342">MASQSEDSTTELNRLREVRKALNSIKIQEALRTEPDQNKKRAFETVRDKIDHRINQLEGDVLTEFLIKLQQNESSFKKGIKNLEEKITNFEDVARLTEEVNEFLGIIIPWIPFL</sequence>